<gene>
    <name evidence="6" type="ORF">CH357_12060</name>
</gene>
<organism evidence="6 7">
    <name type="scientific">Leptospira hartskeerlii</name>
    <dbReference type="NCBI Taxonomy" id="2023177"/>
    <lineage>
        <taxon>Bacteria</taxon>
        <taxon>Pseudomonadati</taxon>
        <taxon>Spirochaetota</taxon>
        <taxon>Spirochaetia</taxon>
        <taxon>Leptospirales</taxon>
        <taxon>Leptospiraceae</taxon>
        <taxon>Leptospira</taxon>
    </lineage>
</organism>
<dbReference type="RefSeq" id="WP_100707034.1">
    <property type="nucleotide sequence ID" value="NZ_NPDL01000005.1"/>
</dbReference>
<dbReference type="PIRSF" id="PIRSF004848">
    <property type="entry name" value="YBL036c_PLPDEIII"/>
    <property type="match status" value="1"/>
</dbReference>
<dbReference type="InterPro" id="IPR011078">
    <property type="entry name" value="PyrdxlP_homeostasis"/>
</dbReference>
<evidence type="ECO:0000313" key="6">
    <source>
        <dbReference type="EMBL" id="PJZ24952.1"/>
    </source>
</evidence>
<sequence>MGVSENYKTIIQELESLKPVGTPTLIAVSKFQPKEKVQEAIAGGVIHFGENRVQEGIEKFSDLGKPEKDFILHHIGPVQSSHIRKYAGLYSFVHGVGSQKVLEELKRRMDGDRWKIRYFLQVNLTKEDSKSGFSKEEVLGLLRNKETLSSEFCILEGFMTMGPSSGDPEETRKVFREIAELRKEFCPQGKLSMGMSGDYRIALEEGSDYLRIGTAIFGERT</sequence>
<evidence type="ECO:0000256" key="1">
    <source>
        <dbReference type="ARBA" id="ARBA00022898"/>
    </source>
</evidence>
<name>A0A2M9XBL2_9LEPT</name>
<evidence type="ECO:0000256" key="2">
    <source>
        <dbReference type="HAMAP-Rule" id="MF_02087"/>
    </source>
</evidence>
<dbReference type="Gene3D" id="3.20.20.10">
    <property type="entry name" value="Alanine racemase"/>
    <property type="match status" value="1"/>
</dbReference>
<dbReference type="OrthoDB" id="9804072at2"/>
<feature type="modified residue" description="N6-(pyridoxal phosphate)lysine" evidence="2 3">
    <location>
        <position position="30"/>
    </location>
</feature>
<dbReference type="CDD" id="cd00635">
    <property type="entry name" value="PLPDE_III_YBL036c_like"/>
    <property type="match status" value="1"/>
</dbReference>
<keyword evidence="7" id="KW-1185">Reference proteome</keyword>
<evidence type="ECO:0000256" key="3">
    <source>
        <dbReference type="PIRSR" id="PIRSR004848-1"/>
    </source>
</evidence>
<dbReference type="AlphaFoldDB" id="A0A2M9XBL2"/>
<dbReference type="PANTHER" id="PTHR10146:SF14">
    <property type="entry name" value="PYRIDOXAL PHOSPHATE HOMEOSTASIS PROTEIN"/>
    <property type="match status" value="1"/>
</dbReference>
<dbReference type="Proteomes" id="UP000232196">
    <property type="component" value="Unassembled WGS sequence"/>
</dbReference>
<dbReference type="GO" id="GO:0030170">
    <property type="term" value="F:pyridoxal phosphate binding"/>
    <property type="evidence" value="ECO:0007669"/>
    <property type="project" value="UniProtKB-UniRule"/>
</dbReference>
<reference evidence="6 7" key="1">
    <citation type="submission" date="2017-07" db="EMBL/GenBank/DDBJ databases">
        <title>Leptospira spp. isolated from tropical soils.</title>
        <authorList>
            <person name="Thibeaux R."/>
            <person name="Iraola G."/>
            <person name="Ferres I."/>
            <person name="Bierque E."/>
            <person name="Girault D."/>
            <person name="Soupe-Gilbert M.-E."/>
            <person name="Picardeau M."/>
            <person name="Goarant C."/>
        </authorList>
    </citation>
    <scope>NUCLEOTIDE SEQUENCE [LARGE SCALE GENOMIC DNA]</scope>
    <source>
        <strain evidence="6 7">MCA1-C-A1</strain>
    </source>
</reference>
<evidence type="ECO:0000259" key="5">
    <source>
        <dbReference type="Pfam" id="PF01168"/>
    </source>
</evidence>
<comment type="caution">
    <text evidence="6">The sequence shown here is derived from an EMBL/GenBank/DDBJ whole genome shotgun (WGS) entry which is preliminary data.</text>
</comment>
<dbReference type="SUPFAM" id="SSF51419">
    <property type="entry name" value="PLP-binding barrel"/>
    <property type="match status" value="1"/>
</dbReference>
<accession>A0A2M9XBL2</accession>
<dbReference type="PANTHER" id="PTHR10146">
    <property type="entry name" value="PROLINE SYNTHETASE CO-TRANSCRIBED BACTERIAL HOMOLOG PROTEIN"/>
    <property type="match status" value="1"/>
</dbReference>
<keyword evidence="1 2" id="KW-0663">Pyridoxal phosphate</keyword>
<comment type="cofactor">
    <cofactor evidence="3">
        <name>pyridoxal 5'-phosphate</name>
        <dbReference type="ChEBI" id="CHEBI:597326"/>
    </cofactor>
</comment>
<evidence type="ECO:0000313" key="7">
    <source>
        <dbReference type="Proteomes" id="UP000232196"/>
    </source>
</evidence>
<dbReference type="InterPro" id="IPR029066">
    <property type="entry name" value="PLP-binding_barrel"/>
</dbReference>
<feature type="domain" description="Alanine racemase N-terminal" evidence="5">
    <location>
        <begin position="25"/>
        <end position="220"/>
    </location>
</feature>
<dbReference type="Pfam" id="PF01168">
    <property type="entry name" value="Ala_racemase_N"/>
    <property type="match status" value="1"/>
</dbReference>
<dbReference type="FunFam" id="3.20.20.10:FF:000018">
    <property type="entry name" value="Pyridoxal phosphate homeostasis protein"/>
    <property type="match status" value="1"/>
</dbReference>
<protein>
    <recommendedName>
        <fullName evidence="2">Pyridoxal phosphate homeostasis protein</fullName>
        <shortName evidence="2">PLP homeostasis protein</shortName>
    </recommendedName>
</protein>
<dbReference type="InterPro" id="IPR001608">
    <property type="entry name" value="Ala_racemase_N"/>
</dbReference>
<comment type="function">
    <text evidence="2">Pyridoxal 5'-phosphate (PLP)-binding protein, which is involved in PLP homeostasis.</text>
</comment>
<dbReference type="NCBIfam" id="TIGR00044">
    <property type="entry name" value="YggS family pyridoxal phosphate-dependent enzyme"/>
    <property type="match status" value="1"/>
</dbReference>
<comment type="similarity">
    <text evidence="2 4">Belongs to the pyridoxal phosphate-binding protein YggS/PROSC family.</text>
</comment>
<dbReference type="EMBL" id="NPDN01000006">
    <property type="protein sequence ID" value="PJZ24952.1"/>
    <property type="molecule type" value="Genomic_DNA"/>
</dbReference>
<evidence type="ECO:0000256" key="4">
    <source>
        <dbReference type="RuleBase" id="RU004514"/>
    </source>
</evidence>
<dbReference type="HAMAP" id="MF_02087">
    <property type="entry name" value="PLP_homeostasis"/>
    <property type="match status" value="1"/>
</dbReference>
<proteinExistence type="inferred from homology"/>